<organism evidence="3 4">
    <name type="scientific">Chrysochromulina tobinii</name>
    <dbReference type="NCBI Taxonomy" id="1460289"/>
    <lineage>
        <taxon>Eukaryota</taxon>
        <taxon>Haptista</taxon>
        <taxon>Haptophyta</taxon>
        <taxon>Prymnesiophyceae</taxon>
        <taxon>Prymnesiales</taxon>
        <taxon>Chrysochromulinaceae</taxon>
        <taxon>Chrysochromulina</taxon>
    </lineage>
</organism>
<dbReference type="Pfam" id="PF05050">
    <property type="entry name" value="Methyltransf_21"/>
    <property type="match status" value="1"/>
</dbReference>
<keyword evidence="4" id="KW-1185">Reference proteome</keyword>
<dbReference type="InterPro" id="IPR006342">
    <property type="entry name" value="FkbM_mtfrase"/>
</dbReference>
<dbReference type="SUPFAM" id="SSF53335">
    <property type="entry name" value="S-adenosyl-L-methionine-dependent methyltransferases"/>
    <property type="match status" value="1"/>
</dbReference>
<feature type="region of interest" description="Disordered" evidence="1">
    <location>
        <begin position="56"/>
        <end position="102"/>
    </location>
</feature>
<evidence type="ECO:0000259" key="2">
    <source>
        <dbReference type="Pfam" id="PF05050"/>
    </source>
</evidence>
<reference evidence="4" key="1">
    <citation type="journal article" date="2015" name="PLoS Genet.">
        <title>Genome Sequence and Transcriptome Analyses of Chrysochromulina tobin: Metabolic Tools for Enhanced Algal Fitness in the Prominent Order Prymnesiales (Haptophyceae).</title>
        <authorList>
            <person name="Hovde B.T."/>
            <person name="Deodato C.R."/>
            <person name="Hunsperger H.M."/>
            <person name="Ryken S.A."/>
            <person name="Yost W."/>
            <person name="Jha R.K."/>
            <person name="Patterson J."/>
            <person name="Monnat R.J. Jr."/>
            <person name="Barlow S.B."/>
            <person name="Starkenburg S.R."/>
            <person name="Cattolico R.A."/>
        </authorList>
    </citation>
    <scope>NUCLEOTIDE SEQUENCE</scope>
    <source>
        <strain evidence="4">CCMP291</strain>
    </source>
</reference>
<evidence type="ECO:0000313" key="3">
    <source>
        <dbReference type="EMBL" id="KOO24834.1"/>
    </source>
</evidence>
<dbReference type="Proteomes" id="UP000037460">
    <property type="component" value="Unassembled WGS sequence"/>
</dbReference>
<dbReference type="EMBL" id="JWZX01003048">
    <property type="protein sequence ID" value="KOO24834.1"/>
    <property type="molecule type" value="Genomic_DNA"/>
</dbReference>
<evidence type="ECO:0000256" key="1">
    <source>
        <dbReference type="SAM" id="MobiDB-lite"/>
    </source>
</evidence>
<proteinExistence type="predicted"/>
<dbReference type="InterPro" id="IPR029063">
    <property type="entry name" value="SAM-dependent_MTases_sf"/>
</dbReference>
<gene>
    <name evidence="3" type="ORF">Ctob_011500</name>
</gene>
<feature type="compositionally biased region" description="Low complexity" evidence="1">
    <location>
        <begin position="75"/>
        <end position="84"/>
    </location>
</feature>
<evidence type="ECO:0000313" key="4">
    <source>
        <dbReference type="Proteomes" id="UP000037460"/>
    </source>
</evidence>
<protein>
    <recommendedName>
        <fullName evidence="2">Methyltransferase FkbM domain-containing protein</fullName>
    </recommendedName>
</protein>
<feature type="domain" description="Methyltransferase FkbM" evidence="2">
    <location>
        <begin position="6"/>
        <end position="193"/>
    </location>
</feature>
<comment type="caution">
    <text evidence="3">The sequence shown here is derived from an EMBL/GenBank/DDBJ whole genome shotgun (WGS) entry which is preliminary data.</text>
</comment>
<dbReference type="Gene3D" id="3.40.50.150">
    <property type="entry name" value="Vaccinia Virus protein VP39"/>
    <property type="match status" value="1"/>
</dbReference>
<accession>A0A0M0JE06</accession>
<name>A0A0M0JE06_9EUKA</name>
<dbReference type="AlphaFoldDB" id="A0A0M0JE06"/>
<sequence length="321" mass="34987">MGCSATAFEPIPAYQSLVRFGLSLNPGFQRRAKLYSNVVYPQAGIYNVSVPQEADVGMKGRGEETVEEGSEADGPQEPQEQAAQSPPPSRRVRRGMAGMQGSRGILKQDAGQRYTTIAAHAISIDEVALHDEKLCGIKVDVEGYEAQALQSAAKLLARKLELNKFHNGSVHASDQMCATEKTLMHLEALGYRFREVPSFALDRPLNISGAGYKKQLAQEQRHLSRAAKQAMTWRSIVRPGASSWEADSEYFQRLPQFPSVDVRSGVAKRGQPAERAIVLAYRAFHSFSTNLVGVFDGRLRKPGAAEAPWPTMGCAGGIPGD</sequence>